<proteinExistence type="predicted"/>
<keyword evidence="4" id="KW-0547">Nucleotide-binding</keyword>
<keyword evidence="3" id="KW-0808">Transferase</keyword>
<evidence type="ECO:0000313" key="9">
    <source>
        <dbReference type="Proteomes" id="UP000245870"/>
    </source>
</evidence>
<evidence type="ECO:0000256" key="3">
    <source>
        <dbReference type="ARBA" id="ARBA00022679"/>
    </source>
</evidence>
<evidence type="ECO:0000313" key="8">
    <source>
        <dbReference type="EMBL" id="PVX48794.1"/>
    </source>
</evidence>
<sequence>MRYITTLTIAGSDSSGGAGVQADLKTMSALGCYAASVITSITAQNTLGVKAVQNVKPSIIAQQIRAVMDDLSPEAVKIGMVNDLDTLNAICDTLSSQWPALLVVDPVMVATSGDRLMQADTLKKYCERLVPRATLLTPNIPEAEILAGMPIKNEADMRRAAETITHMGCHATLVKGGHANGEEKTDLLLTDDGQCIRLTSPTVRTNNTHGTGCTLSSAITAFLAQGENLPTAVRKAKAYVGEALRHGADVAIGHGHGPVNHFFNPQKLIKR</sequence>
<evidence type="ECO:0000256" key="1">
    <source>
        <dbReference type="ARBA" id="ARBA00004948"/>
    </source>
</evidence>
<dbReference type="EC" id="2.7.1.49" evidence="2"/>
<dbReference type="PANTHER" id="PTHR20858">
    <property type="entry name" value="PHOSPHOMETHYLPYRIMIDINE KINASE"/>
    <property type="match status" value="1"/>
</dbReference>
<protein>
    <recommendedName>
        <fullName evidence="2">hydroxymethylpyrimidine kinase</fullName>
        <ecNumber evidence="2">2.7.1.49</ecNumber>
    </recommendedName>
</protein>
<dbReference type="SUPFAM" id="SSF53613">
    <property type="entry name" value="Ribokinase-like"/>
    <property type="match status" value="1"/>
</dbReference>
<dbReference type="GO" id="GO:0009228">
    <property type="term" value="P:thiamine biosynthetic process"/>
    <property type="evidence" value="ECO:0007669"/>
    <property type="project" value="InterPro"/>
</dbReference>
<dbReference type="OrthoDB" id="9810880at2"/>
<dbReference type="Proteomes" id="UP000245870">
    <property type="component" value="Unassembled WGS sequence"/>
</dbReference>
<reference evidence="8 9" key="1">
    <citation type="submission" date="2018-05" db="EMBL/GenBank/DDBJ databases">
        <title>Genomic Encyclopedia of Type Strains, Phase IV (KMG-IV): sequencing the most valuable type-strain genomes for metagenomic binning, comparative biology and taxonomic classification.</title>
        <authorList>
            <person name="Goeker M."/>
        </authorList>
    </citation>
    <scope>NUCLEOTIDE SEQUENCE [LARGE SCALE GENOMIC DNA]</scope>
    <source>
        <strain evidence="8 9">DSM 100333</strain>
    </source>
</reference>
<dbReference type="GO" id="GO:0008902">
    <property type="term" value="F:hydroxymethylpyrimidine kinase activity"/>
    <property type="evidence" value="ECO:0007669"/>
    <property type="project" value="UniProtKB-EC"/>
</dbReference>
<gene>
    <name evidence="8" type="ORF">C7379_12441</name>
</gene>
<dbReference type="NCBIfam" id="TIGR00097">
    <property type="entry name" value="HMP-P_kinase"/>
    <property type="match status" value="1"/>
</dbReference>
<evidence type="ECO:0000256" key="6">
    <source>
        <dbReference type="ARBA" id="ARBA00022840"/>
    </source>
</evidence>
<dbReference type="InterPro" id="IPR004399">
    <property type="entry name" value="HMP/HMP-P_kinase_dom"/>
</dbReference>
<dbReference type="RefSeq" id="WP_116617330.1">
    <property type="nucleotide sequence ID" value="NZ_QENY01000024.1"/>
</dbReference>
<name>A0A2U0TYW8_9BACT</name>
<evidence type="ECO:0000256" key="2">
    <source>
        <dbReference type="ARBA" id="ARBA00012135"/>
    </source>
</evidence>
<dbReference type="GO" id="GO:0005524">
    <property type="term" value="F:ATP binding"/>
    <property type="evidence" value="ECO:0007669"/>
    <property type="project" value="UniProtKB-KW"/>
</dbReference>
<evidence type="ECO:0000256" key="4">
    <source>
        <dbReference type="ARBA" id="ARBA00022741"/>
    </source>
</evidence>
<dbReference type="InterPro" id="IPR029056">
    <property type="entry name" value="Ribokinase-like"/>
</dbReference>
<organism evidence="8 9">
    <name type="scientific">Hallella colorans</name>
    <dbReference type="NCBI Taxonomy" id="1703337"/>
    <lineage>
        <taxon>Bacteria</taxon>
        <taxon>Pseudomonadati</taxon>
        <taxon>Bacteroidota</taxon>
        <taxon>Bacteroidia</taxon>
        <taxon>Bacteroidales</taxon>
        <taxon>Prevotellaceae</taxon>
        <taxon>Hallella</taxon>
    </lineage>
</organism>
<keyword evidence="5 8" id="KW-0418">Kinase</keyword>
<evidence type="ECO:0000256" key="5">
    <source>
        <dbReference type="ARBA" id="ARBA00022777"/>
    </source>
</evidence>
<dbReference type="GO" id="GO:0008972">
    <property type="term" value="F:phosphomethylpyrimidine kinase activity"/>
    <property type="evidence" value="ECO:0007669"/>
    <property type="project" value="InterPro"/>
</dbReference>
<dbReference type="Pfam" id="PF08543">
    <property type="entry name" value="Phos_pyr_kin"/>
    <property type="match status" value="1"/>
</dbReference>
<accession>A0A2U0TYW8</accession>
<dbReference type="PANTHER" id="PTHR20858:SF17">
    <property type="entry name" value="HYDROXYMETHYLPYRIMIDINE_PHOSPHOMETHYLPYRIMIDINE KINASE THI20-RELATED"/>
    <property type="match status" value="1"/>
</dbReference>
<dbReference type="InterPro" id="IPR013749">
    <property type="entry name" value="PM/HMP-P_kinase-1"/>
</dbReference>
<keyword evidence="9" id="KW-1185">Reference proteome</keyword>
<comment type="pathway">
    <text evidence="1">Cofactor biosynthesis; thiamine diphosphate biosynthesis.</text>
</comment>
<dbReference type="GO" id="GO:0005829">
    <property type="term" value="C:cytosol"/>
    <property type="evidence" value="ECO:0007669"/>
    <property type="project" value="TreeGrafter"/>
</dbReference>
<dbReference type="AlphaFoldDB" id="A0A2U0TYW8"/>
<evidence type="ECO:0000259" key="7">
    <source>
        <dbReference type="Pfam" id="PF08543"/>
    </source>
</evidence>
<dbReference type="FunFam" id="3.40.1190.20:FF:000003">
    <property type="entry name" value="Phosphomethylpyrimidine kinase ThiD"/>
    <property type="match status" value="1"/>
</dbReference>
<feature type="domain" description="Pyridoxamine kinase/Phosphomethylpyrimidine kinase" evidence="7">
    <location>
        <begin position="13"/>
        <end position="260"/>
    </location>
</feature>
<dbReference type="Gene3D" id="3.40.1190.20">
    <property type="match status" value="1"/>
</dbReference>
<dbReference type="EMBL" id="QENY01000024">
    <property type="protein sequence ID" value="PVX48794.1"/>
    <property type="molecule type" value="Genomic_DNA"/>
</dbReference>
<keyword evidence="6" id="KW-0067">ATP-binding</keyword>
<dbReference type="CDD" id="cd01169">
    <property type="entry name" value="HMPP_kinase"/>
    <property type="match status" value="1"/>
</dbReference>
<comment type="caution">
    <text evidence="8">The sequence shown here is derived from an EMBL/GenBank/DDBJ whole genome shotgun (WGS) entry which is preliminary data.</text>
</comment>